<dbReference type="AlphaFoldDB" id="A0A2U9ITA6"/>
<reference evidence="4" key="2">
    <citation type="submission" date="2020-03" db="EMBL/GenBank/DDBJ databases">
        <title>Complete Genome Sequences of Extremely Thermoacidophilic, Metal-Mobilizing Type-Strain Members of the Archaeal Family Sulfolobaceae: Acidianus brierleyi DSM-1651T, Acidianus sulfidivorans DSM-18786T, Metallosphaera hakonensis DSM-7519T, and Metallosphaera prunae DSM-10039T.</title>
        <authorList>
            <person name="Counts J.A."/>
            <person name="Kelly R.M."/>
        </authorList>
    </citation>
    <scope>NUCLEOTIDE SEQUENCE [LARGE SCALE GENOMIC DNA]</scope>
    <source>
        <strain evidence="4">HO1-1</strain>
    </source>
</reference>
<dbReference type="RefSeq" id="WP_110369097.1">
    <property type="nucleotide sequence ID" value="NZ_CP029287.2"/>
</dbReference>
<evidence type="ECO:0000256" key="1">
    <source>
        <dbReference type="ARBA" id="ARBA00023002"/>
    </source>
</evidence>
<dbReference type="PANTHER" id="PTHR42949">
    <property type="entry name" value="ANAEROBIC GLYCEROL-3-PHOSPHATE DEHYDROGENASE SUBUNIT B"/>
    <property type="match status" value="1"/>
</dbReference>
<sequence length="461" mass="52104">MEVKSKRHLRIRGPFDCEKGLPYTEIQNGDKRIENCTPISPERTGLGLRLSNLALHKIKLVRRVPWILERISRNMNVPDSYPAEEELKEEKLKMDTLIIGSGLSGLFALNRTNGLLVTNELFTDIFDDPTNTNGELLHKSKEIIKSNAERIISGDFLGKFSEGYLVRTKGKIIMISPSRIVFAVGARYLPPIFEGNDYPNVISRRLYLKRISNYKKVIVLGSFDDAIKTALLSNAKILTPRGVRLFSKKYIELAENKGLEIEEVEWLRVKLERRKLSVKWEKGDQVVDALVFAPVKQPRLEAMANAGCDYKFYPNMGTYLPNHEMDGYMRSCGHFAVGGARGIWDEEMSALSGEAPFDAEKAERLANLLKETPLHQYYTNSLVAMKSPYFYSSGGYSCLCEDVLWKDVEEVMKMGYDNVELLKRVGGLGLGECQGKVCTYVTGSIISSQKLITFRSPLYPV</sequence>
<dbReference type="OrthoDB" id="36306at2157"/>
<protein>
    <submittedName>
        <fullName evidence="3">Ferredoxin</fullName>
    </submittedName>
</protein>
<dbReference type="InterPro" id="IPR051691">
    <property type="entry name" value="Metab_Enz_Cyan_OpOx_G3PDH"/>
</dbReference>
<dbReference type="KEGG" id="mhk:DFR87_05715"/>
<dbReference type="SUPFAM" id="SSF51905">
    <property type="entry name" value="FAD/NAD(P)-binding domain"/>
    <property type="match status" value="1"/>
</dbReference>
<keyword evidence="1" id="KW-0560">Oxidoreductase</keyword>
<dbReference type="Pfam" id="PF17806">
    <property type="entry name" value="SO_alpha_A3"/>
    <property type="match status" value="1"/>
</dbReference>
<dbReference type="InterPro" id="IPR036188">
    <property type="entry name" value="FAD/NAD-bd_sf"/>
</dbReference>
<reference evidence="4" key="3">
    <citation type="submission" date="2020-03" db="EMBL/GenBank/DDBJ databases">
        <title>Sequencing and Assembly of Multiple Reported Metal-Biooxidizing Members of the Extremely Thermoacidophilic Archaeal Family Sulfolobaceae.</title>
        <authorList>
            <person name="Counts J.A."/>
            <person name="Kelly R.M."/>
        </authorList>
    </citation>
    <scope>NUCLEOTIDE SEQUENCE [LARGE SCALE GENOMIC DNA]</scope>
    <source>
        <strain evidence="4">HO1-1</strain>
    </source>
</reference>
<gene>
    <name evidence="3" type="ORF">DFR87_05715</name>
</gene>
<evidence type="ECO:0000259" key="2">
    <source>
        <dbReference type="Pfam" id="PF17806"/>
    </source>
</evidence>
<dbReference type="PANTHER" id="PTHR42949:SF3">
    <property type="entry name" value="ANAEROBIC GLYCEROL-3-PHOSPHATE DEHYDROGENASE SUBUNIT B"/>
    <property type="match status" value="1"/>
</dbReference>
<dbReference type="GO" id="GO:0016491">
    <property type="term" value="F:oxidoreductase activity"/>
    <property type="evidence" value="ECO:0007669"/>
    <property type="project" value="UniProtKB-KW"/>
</dbReference>
<dbReference type="Proteomes" id="UP000247586">
    <property type="component" value="Chromosome"/>
</dbReference>
<dbReference type="InterPro" id="IPR041854">
    <property type="entry name" value="BFD-like_2Fe2S-bd_dom_sf"/>
</dbReference>
<proteinExistence type="predicted"/>
<dbReference type="GeneID" id="36834819"/>
<dbReference type="STRING" id="1293036.GCA_001315825_00989"/>
<name>A0A2U9ITA6_9CREN</name>
<dbReference type="EMBL" id="CP029287">
    <property type="protein sequence ID" value="AWR99281.1"/>
    <property type="molecule type" value="Genomic_DNA"/>
</dbReference>
<evidence type="ECO:0000313" key="4">
    <source>
        <dbReference type="Proteomes" id="UP000247586"/>
    </source>
</evidence>
<dbReference type="Gene3D" id="1.10.10.1100">
    <property type="entry name" value="BFD-like [2Fe-2S]-binding domain"/>
    <property type="match status" value="1"/>
</dbReference>
<feature type="domain" description="SoxA A3" evidence="2">
    <location>
        <begin position="397"/>
        <end position="449"/>
    </location>
</feature>
<dbReference type="InterPro" id="IPR041117">
    <property type="entry name" value="SoxA_A3"/>
</dbReference>
<evidence type="ECO:0000313" key="3">
    <source>
        <dbReference type="EMBL" id="AWR99281.1"/>
    </source>
</evidence>
<keyword evidence="4" id="KW-1185">Reference proteome</keyword>
<organism evidence="3 4">
    <name type="scientific">Metallosphaera hakonensis JCM 8857 = DSM 7519</name>
    <dbReference type="NCBI Taxonomy" id="1293036"/>
    <lineage>
        <taxon>Archaea</taxon>
        <taxon>Thermoproteota</taxon>
        <taxon>Thermoprotei</taxon>
        <taxon>Sulfolobales</taxon>
        <taxon>Sulfolobaceae</taxon>
        <taxon>Metallosphaera</taxon>
    </lineage>
</organism>
<accession>A0A2U9ITA6</accession>
<reference evidence="3 4" key="1">
    <citation type="submission" date="2018-05" db="EMBL/GenBank/DDBJ databases">
        <title>Complete Genome Sequences of Extremely Thermoacidophilic, Metal-Mobilizing Type-Strain Members of the Archaeal Family Sulfolobaceae: Acidianus brierleyi DSM-1651T, Acidianus sulfidivorans DSM-18786T, Metallosphaera hakonensis DSM-7519T, and Metallosphaera prunae DSM-10039T.</title>
        <authorList>
            <person name="Counts J.A."/>
            <person name="Kelly R.M."/>
        </authorList>
    </citation>
    <scope>NUCLEOTIDE SEQUENCE [LARGE SCALE GENOMIC DNA]</scope>
    <source>
        <strain evidence="3 4">HO1-1</strain>
    </source>
</reference>